<dbReference type="RefSeq" id="XP_013756643.1">
    <property type="nucleotide sequence ID" value="XM_013901189.1"/>
</dbReference>
<keyword evidence="3" id="KW-0720">Serine protease</keyword>
<keyword evidence="2" id="KW-1015">Disulfide bond</keyword>
<dbReference type="InterPro" id="IPR001314">
    <property type="entry name" value="Peptidase_S1A"/>
</dbReference>
<dbReference type="OrthoDB" id="93664at2759"/>
<dbReference type="PROSITE" id="PS00134">
    <property type="entry name" value="TRYPSIN_HIS"/>
    <property type="match status" value="1"/>
</dbReference>
<dbReference type="PANTHER" id="PTHR24276:SF98">
    <property type="entry name" value="FI18310P1-RELATED"/>
    <property type="match status" value="1"/>
</dbReference>
<keyword evidence="4" id="KW-0472">Membrane</keyword>
<evidence type="ECO:0000256" key="1">
    <source>
        <dbReference type="ARBA" id="ARBA00007664"/>
    </source>
</evidence>
<dbReference type="InterPro" id="IPR050430">
    <property type="entry name" value="Peptidase_S1"/>
</dbReference>
<dbReference type="eggNOG" id="KOG3627">
    <property type="taxonomic scope" value="Eukaryota"/>
</dbReference>
<dbReference type="PROSITE" id="PS50240">
    <property type="entry name" value="TRYPSIN_DOM"/>
    <property type="match status" value="1"/>
</dbReference>
<dbReference type="GeneID" id="25566173"/>
<evidence type="ECO:0000256" key="4">
    <source>
        <dbReference type="SAM" id="Phobius"/>
    </source>
</evidence>
<evidence type="ECO:0000256" key="3">
    <source>
        <dbReference type="RuleBase" id="RU363034"/>
    </source>
</evidence>
<name>A0A0L0DFK3_THETB</name>
<feature type="chain" id="PRO_5013130850" evidence="5">
    <location>
        <begin position="16"/>
        <end position="583"/>
    </location>
</feature>
<evidence type="ECO:0000313" key="8">
    <source>
        <dbReference type="Proteomes" id="UP000054408"/>
    </source>
</evidence>
<dbReference type="CDD" id="cd00190">
    <property type="entry name" value="Tryp_SPc"/>
    <property type="match status" value="1"/>
</dbReference>
<feature type="domain" description="Peptidase S1" evidence="6">
    <location>
        <begin position="3"/>
        <end position="263"/>
    </location>
</feature>
<feature type="signal peptide" evidence="5">
    <location>
        <begin position="1"/>
        <end position="15"/>
    </location>
</feature>
<dbReference type="AlphaFoldDB" id="A0A0L0DFK3"/>
<dbReference type="InterPro" id="IPR043504">
    <property type="entry name" value="Peptidase_S1_PA_chymotrypsin"/>
</dbReference>
<comment type="similarity">
    <text evidence="1">Belongs to the peptidase S1 family.</text>
</comment>
<evidence type="ECO:0000259" key="6">
    <source>
        <dbReference type="PROSITE" id="PS50240"/>
    </source>
</evidence>
<dbReference type="InterPro" id="IPR018114">
    <property type="entry name" value="TRYPSIN_HIS"/>
</dbReference>
<keyword evidence="4" id="KW-0812">Transmembrane</keyword>
<dbReference type="STRING" id="461836.A0A0L0DFK3"/>
<dbReference type="Pfam" id="PF00089">
    <property type="entry name" value="Trypsin"/>
    <property type="match status" value="1"/>
</dbReference>
<evidence type="ECO:0000256" key="5">
    <source>
        <dbReference type="SAM" id="SignalP"/>
    </source>
</evidence>
<dbReference type="PROSITE" id="PS00135">
    <property type="entry name" value="TRYPSIN_SER"/>
    <property type="match status" value="1"/>
</dbReference>
<dbReference type="InterPro" id="IPR001254">
    <property type="entry name" value="Trypsin_dom"/>
</dbReference>
<dbReference type="GO" id="GO:0004252">
    <property type="term" value="F:serine-type endopeptidase activity"/>
    <property type="evidence" value="ECO:0007669"/>
    <property type="project" value="InterPro"/>
</dbReference>
<sequence length="583" mass="58646">MALLGLVLLEMAAAGESPWLARPRVVAGGAALAGVVVPPAALVRITRSGVMRCSGGLIGRQQVITAAHCLVGLDVATLAVRIGTSYAVAGGEGVVRAVVETLVHPGYDGRVRSGYDVAIMVLDEAVDSNKVSPLPLAAVRPPNGLDGVLVGFGATHPSGSTASLPATARYGDVRVAPPSECGYKGGVINASQHICASAPSRSEMTSCAGDSGGPMLVPVRGEPTAWLVAGVASFGSVVCGSEGRKGVYVRIDAVVAWIRSVVPEALVAHPGARGQTTELALSGEALGPALEAVAPANATRIVVLAGSAFVPLAGVALASVAPNNSVLVVGESGRLVVDGPLATGGVLALRFNSSLDIGSVGSVLAGGLAVSAQSRLLVRMARPSRDPAQAPLRAGPRGLALAGTLRIEFDDPSATAANVSVDGVGTVVGAATGEAVGDIDAVELVGVDGKLASFGGAGIQVVCAASACTLQMRRSQGSAAELSPAAIAAIVGAALAGGLLAGLLGLWLWRTTRILGRTTPDASDLRRRKRRRGRRQIKRRMRPFSAGPLVVGVVGNVLDFGSVDLIVDADARVYAAVVGRLCE</sequence>
<evidence type="ECO:0000256" key="2">
    <source>
        <dbReference type="ARBA" id="ARBA00023157"/>
    </source>
</evidence>
<dbReference type="PRINTS" id="PR00722">
    <property type="entry name" value="CHYMOTRYPSIN"/>
</dbReference>
<feature type="transmembrane region" description="Helical" evidence="4">
    <location>
        <begin position="482"/>
        <end position="509"/>
    </location>
</feature>
<dbReference type="SUPFAM" id="SSF50494">
    <property type="entry name" value="Trypsin-like serine proteases"/>
    <property type="match status" value="1"/>
</dbReference>
<dbReference type="InterPro" id="IPR009003">
    <property type="entry name" value="Peptidase_S1_PA"/>
</dbReference>
<proteinExistence type="inferred from homology"/>
<dbReference type="GO" id="GO:0006508">
    <property type="term" value="P:proteolysis"/>
    <property type="evidence" value="ECO:0007669"/>
    <property type="project" value="UniProtKB-KW"/>
</dbReference>
<dbReference type="EMBL" id="GL349463">
    <property type="protein sequence ID" value="KNC50946.1"/>
    <property type="molecule type" value="Genomic_DNA"/>
</dbReference>
<keyword evidence="8" id="KW-1185">Reference proteome</keyword>
<accession>A0A0L0DFK3</accession>
<dbReference type="PANTHER" id="PTHR24276">
    <property type="entry name" value="POLYSERASE-RELATED"/>
    <property type="match status" value="1"/>
</dbReference>
<keyword evidence="4" id="KW-1133">Transmembrane helix</keyword>
<dbReference type="SMART" id="SM00020">
    <property type="entry name" value="Tryp_SPc"/>
    <property type="match status" value="1"/>
</dbReference>
<keyword evidence="3" id="KW-0378">Hydrolase</keyword>
<dbReference type="Proteomes" id="UP000054408">
    <property type="component" value="Unassembled WGS sequence"/>
</dbReference>
<dbReference type="InterPro" id="IPR033116">
    <property type="entry name" value="TRYPSIN_SER"/>
</dbReference>
<protein>
    <submittedName>
        <fullName evidence="7">Serine protease 27</fullName>
    </submittedName>
</protein>
<keyword evidence="3 7" id="KW-0645">Protease</keyword>
<gene>
    <name evidence="7" type="ORF">AMSG_07197</name>
</gene>
<keyword evidence="5" id="KW-0732">Signal</keyword>
<reference evidence="7 8" key="1">
    <citation type="submission" date="2010-05" db="EMBL/GenBank/DDBJ databases">
        <title>The Genome Sequence of Thecamonas trahens ATCC 50062.</title>
        <authorList>
            <consortium name="The Broad Institute Genome Sequencing Platform"/>
            <person name="Russ C."/>
            <person name="Cuomo C."/>
            <person name="Shea T."/>
            <person name="Young S.K."/>
            <person name="Zeng Q."/>
            <person name="Koehrsen M."/>
            <person name="Haas B."/>
            <person name="Borodovsky M."/>
            <person name="Guigo R."/>
            <person name="Alvarado L."/>
            <person name="Berlin A."/>
            <person name="Bochicchio J."/>
            <person name="Borenstein D."/>
            <person name="Chapman S."/>
            <person name="Chen Z."/>
            <person name="Freedman E."/>
            <person name="Gellesch M."/>
            <person name="Goldberg J."/>
            <person name="Griggs A."/>
            <person name="Gujja S."/>
            <person name="Heilman E."/>
            <person name="Heiman D."/>
            <person name="Hepburn T."/>
            <person name="Howarth C."/>
            <person name="Jen D."/>
            <person name="Larson L."/>
            <person name="Mehta T."/>
            <person name="Park D."/>
            <person name="Pearson M."/>
            <person name="Roberts A."/>
            <person name="Saif S."/>
            <person name="Shenoy N."/>
            <person name="Sisk P."/>
            <person name="Stolte C."/>
            <person name="Sykes S."/>
            <person name="Thomson T."/>
            <person name="Walk T."/>
            <person name="White J."/>
            <person name="Yandava C."/>
            <person name="Burger G."/>
            <person name="Gray M.W."/>
            <person name="Holland P.W.H."/>
            <person name="King N."/>
            <person name="Lang F.B.F."/>
            <person name="Roger A.J."/>
            <person name="Ruiz-Trillo I."/>
            <person name="Lander E."/>
            <person name="Nusbaum C."/>
        </authorList>
    </citation>
    <scope>NUCLEOTIDE SEQUENCE [LARGE SCALE GENOMIC DNA]</scope>
    <source>
        <strain evidence="7 8">ATCC 50062</strain>
    </source>
</reference>
<organism evidence="7 8">
    <name type="scientific">Thecamonas trahens ATCC 50062</name>
    <dbReference type="NCBI Taxonomy" id="461836"/>
    <lineage>
        <taxon>Eukaryota</taxon>
        <taxon>Apusozoa</taxon>
        <taxon>Apusomonadida</taxon>
        <taxon>Apusomonadidae</taxon>
        <taxon>Thecamonas</taxon>
    </lineage>
</organism>
<evidence type="ECO:0000313" key="7">
    <source>
        <dbReference type="EMBL" id="KNC50946.1"/>
    </source>
</evidence>
<dbReference type="Gene3D" id="2.40.10.10">
    <property type="entry name" value="Trypsin-like serine proteases"/>
    <property type="match status" value="1"/>
</dbReference>